<reference evidence="4" key="1">
    <citation type="journal article" date="2008" name="Insect Biochem. Mol. Biol.">
        <title>The genome of a lepidopteran model insect, the silkworm Bombyx mori.</title>
        <authorList>
            <consortium name="International Silkworm Genome Consortium"/>
        </authorList>
    </citation>
    <scope>NUCLEOTIDE SEQUENCE [LARGE SCALE GENOMIC DNA]</scope>
    <source>
        <strain evidence="4">p50T</strain>
    </source>
</reference>
<keyword evidence="2" id="KW-0472">Membrane</keyword>
<accession>A0A8R2LYR0</accession>
<dbReference type="Proteomes" id="UP000005204">
    <property type="component" value="Unassembled WGS sequence"/>
</dbReference>
<proteinExistence type="predicted"/>
<keyword evidence="4" id="KW-1185">Reference proteome</keyword>
<feature type="transmembrane region" description="Helical" evidence="2">
    <location>
        <begin position="139"/>
        <end position="157"/>
    </location>
</feature>
<feature type="region of interest" description="Disordered" evidence="1">
    <location>
        <begin position="325"/>
        <end position="346"/>
    </location>
</feature>
<keyword evidence="2" id="KW-1133">Transmembrane helix</keyword>
<evidence type="ECO:0000313" key="3">
    <source>
        <dbReference type="EnsemblMetazoa" id="XP_037869260.1"/>
    </source>
</evidence>
<keyword evidence="2" id="KW-0812">Transmembrane</keyword>
<organism evidence="3 4">
    <name type="scientific">Bombyx mori</name>
    <name type="common">Silk moth</name>
    <dbReference type="NCBI Taxonomy" id="7091"/>
    <lineage>
        <taxon>Eukaryota</taxon>
        <taxon>Metazoa</taxon>
        <taxon>Ecdysozoa</taxon>
        <taxon>Arthropoda</taxon>
        <taxon>Hexapoda</taxon>
        <taxon>Insecta</taxon>
        <taxon>Pterygota</taxon>
        <taxon>Neoptera</taxon>
        <taxon>Endopterygota</taxon>
        <taxon>Lepidoptera</taxon>
        <taxon>Glossata</taxon>
        <taxon>Ditrysia</taxon>
        <taxon>Bombycoidea</taxon>
        <taxon>Bombycidae</taxon>
        <taxon>Bombycinae</taxon>
        <taxon>Bombyx</taxon>
    </lineage>
</organism>
<feature type="transmembrane region" description="Helical" evidence="2">
    <location>
        <begin position="45"/>
        <end position="64"/>
    </location>
</feature>
<evidence type="ECO:0000313" key="4">
    <source>
        <dbReference type="Proteomes" id="UP000005204"/>
    </source>
</evidence>
<evidence type="ECO:0000256" key="2">
    <source>
        <dbReference type="SAM" id="Phobius"/>
    </source>
</evidence>
<name>A0A8R2LYR0_BOMMO</name>
<protein>
    <submittedName>
        <fullName evidence="3">Uncharacterized protein</fullName>
    </submittedName>
</protein>
<reference evidence="3" key="2">
    <citation type="submission" date="2022-06" db="UniProtKB">
        <authorList>
            <consortium name="EnsemblMetazoa"/>
        </authorList>
    </citation>
    <scope>IDENTIFICATION</scope>
    <source>
        <strain evidence="3">p50T (Dazao)</strain>
    </source>
</reference>
<evidence type="ECO:0000256" key="1">
    <source>
        <dbReference type="SAM" id="MobiDB-lite"/>
    </source>
</evidence>
<sequence length="346" mass="40123">MLASLKKRLAWAKLAKCQENLTNQSYVILPAFIGLFEDIILWKQIWLSVSFIIIKSVIFLVCVYHQINFIKFMICLCITLLCLDGFEAWLKYKHRTACLERLSTYNGKKIILATKQLKDWFVNKWCEFIYIRQTNHTKAFLLANIILGCIFFIGKYVNGYMLIYSMCLFVCLSHKVIYPVIKIFKNIQQDLESESELEGLIPEISDVDIQLLTIEAEQQIDEKQSYDYWKPEDIPLEEASDSSENSSLDTSFSVDKINTLEKDIETSDSSEDEYIPLDPHLKDPQLQTTLEVSEPNTWTNSAYNTLWNFTGALSNMMKTTNEATRKRMSSKDSSDGFEIIDKNEFT</sequence>
<dbReference type="EnsemblMetazoa" id="XM_038013332.1">
    <property type="protein sequence ID" value="XP_037869260.1"/>
    <property type="gene ID" value="LOC105841433"/>
</dbReference>
<dbReference type="AlphaFoldDB" id="A0A8R2LYR0"/>